<feature type="domain" description="Helicase C-terminal" evidence="8">
    <location>
        <begin position="310"/>
        <end position="469"/>
    </location>
</feature>
<dbReference type="Pfam" id="PF00270">
    <property type="entry name" value="DEAD"/>
    <property type="match status" value="1"/>
</dbReference>
<feature type="compositionally biased region" description="Polar residues" evidence="6">
    <location>
        <begin position="609"/>
        <end position="629"/>
    </location>
</feature>
<evidence type="ECO:0000259" key="7">
    <source>
        <dbReference type="PROSITE" id="PS51192"/>
    </source>
</evidence>
<gene>
    <name evidence="9" type="ORF">HGRIS_000178</name>
</gene>
<feature type="region of interest" description="Disordered" evidence="6">
    <location>
        <begin position="487"/>
        <end position="509"/>
    </location>
</feature>
<proteinExistence type="inferred from homology"/>
<keyword evidence="3 5" id="KW-0067">ATP-binding</keyword>
<keyword evidence="10" id="KW-1185">Reference proteome</keyword>
<keyword evidence="1 5" id="KW-0547">Nucleotide-binding</keyword>
<evidence type="ECO:0000256" key="5">
    <source>
        <dbReference type="RuleBase" id="RU365068"/>
    </source>
</evidence>
<evidence type="ECO:0000259" key="8">
    <source>
        <dbReference type="PROSITE" id="PS51194"/>
    </source>
</evidence>
<feature type="domain" description="Helicase ATP-binding" evidence="7">
    <location>
        <begin position="76"/>
        <end position="282"/>
    </location>
</feature>
<evidence type="ECO:0000313" key="10">
    <source>
        <dbReference type="Proteomes" id="UP001556367"/>
    </source>
</evidence>
<keyword evidence="5" id="KW-0347">Helicase</keyword>
<feature type="region of interest" description="Disordered" evidence="6">
    <location>
        <begin position="601"/>
        <end position="726"/>
    </location>
</feature>
<evidence type="ECO:0000313" key="9">
    <source>
        <dbReference type="EMBL" id="KAL0958003.1"/>
    </source>
</evidence>
<dbReference type="Gene3D" id="3.40.50.300">
    <property type="entry name" value="P-loop containing nucleotide triphosphate hydrolases"/>
    <property type="match status" value="2"/>
</dbReference>
<comment type="catalytic activity">
    <reaction evidence="5">
        <text>ATP + H2O = ADP + phosphate + H(+)</text>
        <dbReference type="Rhea" id="RHEA:13065"/>
        <dbReference type="ChEBI" id="CHEBI:15377"/>
        <dbReference type="ChEBI" id="CHEBI:15378"/>
        <dbReference type="ChEBI" id="CHEBI:30616"/>
        <dbReference type="ChEBI" id="CHEBI:43474"/>
        <dbReference type="ChEBI" id="CHEBI:456216"/>
        <dbReference type="EC" id="3.6.4.13"/>
    </reaction>
</comment>
<organism evidence="9 10">
    <name type="scientific">Hohenbuehelia grisea</name>
    <dbReference type="NCBI Taxonomy" id="104357"/>
    <lineage>
        <taxon>Eukaryota</taxon>
        <taxon>Fungi</taxon>
        <taxon>Dikarya</taxon>
        <taxon>Basidiomycota</taxon>
        <taxon>Agaricomycotina</taxon>
        <taxon>Agaricomycetes</taxon>
        <taxon>Agaricomycetidae</taxon>
        <taxon>Agaricales</taxon>
        <taxon>Pleurotineae</taxon>
        <taxon>Pleurotaceae</taxon>
        <taxon>Hohenbuehelia</taxon>
    </lineage>
</organism>
<protein>
    <recommendedName>
        <fullName evidence="5">ATP-dependent RNA helicase</fullName>
        <ecNumber evidence="5">3.6.4.13</ecNumber>
    </recommendedName>
</protein>
<dbReference type="CDD" id="cd18787">
    <property type="entry name" value="SF2_C_DEAD"/>
    <property type="match status" value="1"/>
</dbReference>
<comment type="caution">
    <text evidence="9">The sequence shown here is derived from an EMBL/GenBank/DDBJ whole genome shotgun (WGS) entry which is preliminary data.</text>
</comment>
<keyword evidence="2 5" id="KW-0378">Hydrolase</keyword>
<dbReference type="InterPro" id="IPR014001">
    <property type="entry name" value="Helicase_ATP-bd"/>
</dbReference>
<comment type="function">
    <text evidence="5">RNA helicase.</text>
</comment>
<evidence type="ECO:0000256" key="6">
    <source>
        <dbReference type="SAM" id="MobiDB-lite"/>
    </source>
</evidence>
<dbReference type="PANTHER" id="PTHR24031">
    <property type="entry name" value="RNA HELICASE"/>
    <property type="match status" value="1"/>
</dbReference>
<name>A0ABR3JS82_9AGAR</name>
<dbReference type="InterPro" id="IPR001650">
    <property type="entry name" value="Helicase_C-like"/>
</dbReference>
<dbReference type="InterPro" id="IPR011545">
    <property type="entry name" value="DEAD/DEAH_box_helicase_dom"/>
</dbReference>
<comment type="similarity">
    <text evidence="5">Belongs to the DEAD box helicase family.</text>
</comment>
<dbReference type="InterPro" id="IPR027417">
    <property type="entry name" value="P-loop_NTPase"/>
</dbReference>
<evidence type="ECO:0000256" key="1">
    <source>
        <dbReference type="ARBA" id="ARBA00022741"/>
    </source>
</evidence>
<evidence type="ECO:0000256" key="2">
    <source>
        <dbReference type="ARBA" id="ARBA00022801"/>
    </source>
</evidence>
<dbReference type="PROSITE" id="PS51192">
    <property type="entry name" value="HELICASE_ATP_BIND_1"/>
    <property type="match status" value="1"/>
</dbReference>
<keyword evidence="4 5" id="KW-0694">RNA-binding</keyword>
<comment type="domain">
    <text evidence="5">The Q motif is unique to and characteristic of the DEAD box family of RNA helicases and controls ATP binding and hydrolysis.</text>
</comment>
<dbReference type="Pfam" id="PF00271">
    <property type="entry name" value="Helicase_C"/>
    <property type="match status" value="1"/>
</dbReference>
<dbReference type="SUPFAM" id="SSF52540">
    <property type="entry name" value="P-loop containing nucleoside triphosphate hydrolases"/>
    <property type="match status" value="1"/>
</dbReference>
<sequence>MDTDKKFLPRGNRRPEAVVEGKDLPKFNTLKGSVSHDTLKAITVRPFQLTHMSSVQAEVLPLLPGLARPYDPNAEEDPDTPSRDLFVRAKTGTGKTLAFLVPVIEARLAAIDRVGKQAVADARLQNKKSLEGSAKRGYVREHCGALIISPTRELATQIANEALKLSNHHADFEVRLMVGGESKRKQLREWNRGRRDILVATPGRLRDFLENEPDVAHGLKNTPILVLDEADVLLEFGFRDEIEEIKKFLPSTPERQTFLFSATVSPAIRQVAKSTLHPKHRFIDCTKDEVSPVHTNIPQYHTVLPSAAQQLPFILRLLAHDQLTHPGTSKTIVFFPTTRMTQLFTTLLRGLAPQCLPAGRQTRIYEIHSKRSTEQRTTVSDMFRHDISGASILLTSDVSARGVDYPGVTRVIQVGIPSGSDQYVHRVGRTGRAGTTGRGDLVLLPWEIGFVTWQLTDVPLRPITTRELEAQTAELAKKCDADPLEFFKAAPPPRPKSKQTRTSPVTPDDFRKNLPLVLDEIERNVQDYLGNVVEDDVKEVFSSLLGFYMSKTPELRVQKSVVVEGCKAWTTEAMGLPAPPYLSEAFLAKLGYHDGRTRYFARGTRQPKIPQNRNPWSGRGSSARWNQHRSPGWERAEERFKDHDAGEAQQYITPRYGRVFGRNNDAGTSNREGREQYGDRERDREQSSYRRRDQEQSGYRGRDQEQSGYRGRDQEQSGYRGRERDY</sequence>
<dbReference type="Proteomes" id="UP001556367">
    <property type="component" value="Unassembled WGS sequence"/>
</dbReference>
<dbReference type="EC" id="3.6.4.13" evidence="5"/>
<dbReference type="SMART" id="SM00490">
    <property type="entry name" value="HELICc"/>
    <property type="match status" value="1"/>
</dbReference>
<feature type="compositionally biased region" description="Basic and acidic residues" evidence="6">
    <location>
        <begin position="631"/>
        <end position="646"/>
    </location>
</feature>
<dbReference type="PROSITE" id="PS51194">
    <property type="entry name" value="HELICASE_CTER"/>
    <property type="match status" value="1"/>
</dbReference>
<dbReference type="EMBL" id="JASNQZ010000004">
    <property type="protein sequence ID" value="KAL0958003.1"/>
    <property type="molecule type" value="Genomic_DNA"/>
</dbReference>
<evidence type="ECO:0000256" key="4">
    <source>
        <dbReference type="ARBA" id="ARBA00022884"/>
    </source>
</evidence>
<evidence type="ECO:0000256" key="3">
    <source>
        <dbReference type="ARBA" id="ARBA00022840"/>
    </source>
</evidence>
<dbReference type="SMART" id="SM00487">
    <property type="entry name" value="DEXDc"/>
    <property type="match status" value="1"/>
</dbReference>
<accession>A0ABR3JS82</accession>
<feature type="compositionally biased region" description="Basic and acidic residues" evidence="6">
    <location>
        <begin position="671"/>
        <end position="726"/>
    </location>
</feature>
<reference evidence="10" key="1">
    <citation type="submission" date="2024-06" db="EMBL/GenBank/DDBJ databases">
        <title>Multi-omics analyses provide insights into the biosynthesis of the anticancer antibiotic pleurotin in Hohenbuehelia grisea.</title>
        <authorList>
            <person name="Weaver J.A."/>
            <person name="Alberti F."/>
        </authorList>
    </citation>
    <scope>NUCLEOTIDE SEQUENCE [LARGE SCALE GENOMIC DNA]</scope>
    <source>
        <strain evidence="10">T-177</strain>
    </source>
</reference>